<dbReference type="eggNOG" id="COG0845">
    <property type="taxonomic scope" value="Bacteria"/>
</dbReference>
<dbReference type="InterPro" id="IPR050465">
    <property type="entry name" value="UPF0194_transport"/>
</dbReference>
<accession>I4C118</accession>
<dbReference type="Gene3D" id="1.10.287.470">
    <property type="entry name" value="Helix hairpin bin"/>
    <property type="match status" value="2"/>
</dbReference>
<dbReference type="Gene3D" id="2.40.50.100">
    <property type="match status" value="1"/>
</dbReference>
<dbReference type="PANTHER" id="PTHR32347">
    <property type="entry name" value="EFFLUX SYSTEM COMPONENT YKNX-RELATED"/>
    <property type="match status" value="1"/>
</dbReference>
<feature type="domain" description="YknX-like C-terminal permuted SH3-like" evidence="4">
    <location>
        <begin position="387"/>
        <end position="443"/>
    </location>
</feature>
<feature type="coiled-coil region" evidence="3">
    <location>
        <begin position="127"/>
        <end position="154"/>
    </location>
</feature>
<name>I4C118_DESTA</name>
<keyword evidence="2 3" id="KW-0175">Coiled coil</keyword>
<dbReference type="GO" id="GO:0030313">
    <property type="term" value="C:cell envelope"/>
    <property type="evidence" value="ECO:0007669"/>
    <property type="project" value="UniProtKB-SubCell"/>
</dbReference>
<dbReference type="PANTHER" id="PTHR32347:SF29">
    <property type="entry name" value="UPF0194 MEMBRANE PROTEIN YBHG"/>
    <property type="match status" value="1"/>
</dbReference>
<dbReference type="PATRIC" id="fig|706587.4.peg.599"/>
<dbReference type="InterPro" id="IPR058637">
    <property type="entry name" value="YknX-like_C"/>
</dbReference>
<feature type="coiled-coil region" evidence="3">
    <location>
        <begin position="221"/>
        <end position="248"/>
    </location>
</feature>
<dbReference type="RefSeq" id="WP_014808418.1">
    <property type="nucleotide sequence ID" value="NC_018025.1"/>
</dbReference>
<gene>
    <name evidence="5" type="ordered locus">Desti_0526</name>
</gene>
<dbReference type="Proteomes" id="UP000006055">
    <property type="component" value="Chromosome"/>
</dbReference>
<keyword evidence="6" id="KW-1185">Reference proteome</keyword>
<dbReference type="Gene3D" id="2.40.420.20">
    <property type="match status" value="1"/>
</dbReference>
<organism evidence="5 6">
    <name type="scientific">Desulfomonile tiedjei (strain ATCC 49306 / DSM 6799 / DCB-1)</name>
    <dbReference type="NCBI Taxonomy" id="706587"/>
    <lineage>
        <taxon>Bacteria</taxon>
        <taxon>Pseudomonadati</taxon>
        <taxon>Thermodesulfobacteriota</taxon>
        <taxon>Desulfomonilia</taxon>
        <taxon>Desulfomonilales</taxon>
        <taxon>Desulfomonilaceae</taxon>
        <taxon>Desulfomonile</taxon>
    </lineage>
</organism>
<evidence type="ECO:0000259" key="4">
    <source>
        <dbReference type="Pfam" id="PF25989"/>
    </source>
</evidence>
<evidence type="ECO:0000313" key="5">
    <source>
        <dbReference type="EMBL" id="AFM23259.1"/>
    </source>
</evidence>
<dbReference type="EMBL" id="CP003360">
    <property type="protein sequence ID" value="AFM23259.1"/>
    <property type="molecule type" value="Genomic_DNA"/>
</dbReference>
<dbReference type="KEGG" id="dti:Desti_0526"/>
<dbReference type="SUPFAM" id="SSF111369">
    <property type="entry name" value="HlyD-like secretion proteins"/>
    <property type="match status" value="1"/>
</dbReference>
<sequence>MSFWLTLSFKSYRTRLMCIPLLLAFLITGCASQPVVTVSAHRGKIQETFTEPARTRLSRTYPISTPVEGRVMRIALEPKDKVERGQLLVQYDLVPFEEAVKEARARVLELKANLVVHDDNRLENTALVEAKSAIQAAEEALKASQAQVAAEKARWERADKELKRMTQLLAQQAIPQTKMDDVSLAAETALIELKQQEFYLAAMKAIVFAVHLGPLYVTRYLERKELERSAIEHQLAQAAARLALAEHNFKLTNVRSPVTGLVLEKHEEGDSTLQAGKQLLLLGDLKDLEVVADVLTQDALRLSAGTQVQLQPAIAAASIPGKVKRIDPSGFTKLSSLGVEQQRVNVIVSFAGDHQDLGVGYRVQARFITGSKPDALIVSRFSVMQEPDGSYYVLKVEDGRLQKQKVQLGLRNDLELEIVSGLTEKDVIVARPDTTMEVGSKVSSRER</sequence>
<comment type="subcellular location">
    <subcellularLocation>
        <location evidence="1">Cell envelope</location>
    </subcellularLocation>
</comment>
<protein>
    <submittedName>
        <fullName evidence="5">Multidrug resistance efflux pump</fullName>
    </submittedName>
</protein>
<dbReference type="Pfam" id="PF25989">
    <property type="entry name" value="YknX_C"/>
    <property type="match status" value="1"/>
</dbReference>
<reference evidence="6" key="1">
    <citation type="submission" date="2012-06" db="EMBL/GenBank/DDBJ databases">
        <title>Complete sequence of chromosome of Desulfomonile tiedjei DSM 6799.</title>
        <authorList>
            <person name="Lucas S."/>
            <person name="Copeland A."/>
            <person name="Lapidus A."/>
            <person name="Glavina del Rio T."/>
            <person name="Dalin E."/>
            <person name="Tice H."/>
            <person name="Bruce D."/>
            <person name="Goodwin L."/>
            <person name="Pitluck S."/>
            <person name="Peters L."/>
            <person name="Ovchinnikova G."/>
            <person name="Zeytun A."/>
            <person name="Lu M."/>
            <person name="Kyrpides N."/>
            <person name="Mavromatis K."/>
            <person name="Ivanova N."/>
            <person name="Brettin T."/>
            <person name="Detter J.C."/>
            <person name="Han C."/>
            <person name="Larimer F."/>
            <person name="Land M."/>
            <person name="Hauser L."/>
            <person name="Markowitz V."/>
            <person name="Cheng J.-F."/>
            <person name="Hugenholtz P."/>
            <person name="Woyke T."/>
            <person name="Wu D."/>
            <person name="Spring S."/>
            <person name="Schroeder M."/>
            <person name="Brambilla E."/>
            <person name="Klenk H.-P."/>
            <person name="Eisen J.A."/>
        </authorList>
    </citation>
    <scope>NUCLEOTIDE SEQUENCE [LARGE SCALE GENOMIC DNA]</scope>
    <source>
        <strain evidence="6">ATCC 49306 / DSM 6799 / DCB-1</strain>
    </source>
</reference>
<evidence type="ECO:0000256" key="2">
    <source>
        <dbReference type="ARBA" id="ARBA00023054"/>
    </source>
</evidence>
<evidence type="ECO:0000256" key="3">
    <source>
        <dbReference type="SAM" id="Coils"/>
    </source>
</evidence>
<dbReference type="AlphaFoldDB" id="I4C118"/>
<evidence type="ECO:0000313" key="6">
    <source>
        <dbReference type="Proteomes" id="UP000006055"/>
    </source>
</evidence>
<dbReference type="OrthoDB" id="9791520at2"/>
<dbReference type="Gene3D" id="2.40.30.170">
    <property type="match status" value="1"/>
</dbReference>
<dbReference type="STRING" id="706587.Desti_0526"/>
<dbReference type="HOGENOM" id="CLU_018816_14_5_7"/>
<evidence type="ECO:0000256" key="1">
    <source>
        <dbReference type="ARBA" id="ARBA00004196"/>
    </source>
</evidence>
<proteinExistence type="predicted"/>